<protein>
    <submittedName>
        <fullName evidence="2">Uncharacterized protein</fullName>
    </submittedName>
</protein>
<feature type="compositionally biased region" description="Polar residues" evidence="1">
    <location>
        <begin position="455"/>
        <end position="465"/>
    </location>
</feature>
<reference evidence="2 3" key="1">
    <citation type="submission" date="2014-06" db="EMBL/GenBank/DDBJ databases">
        <authorList>
            <person name="Swart Estienne"/>
        </authorList>
    </citation>
    <scope>NUCLEOTIDE SEQUENCE [LARGE SCALE GENOMIC DNA]</scope>
    <source>
        <strain evidence="2 3">130c</strain>
    </source>
</reference>
<dbReference type="Proteomes" id="UP000039865">
    <property type="component" value="Unassembled WGS sequence"/>
</dbReference>
<feature type="region of interest" description="Disordered" evidence="1">
    <location>
        <begin position="455"/>
        <end position="482"/>
    </location>
</feature>
<name>A0A078A3E3_STYLE</name>
<accession>A0A078A3E3</accession>
<sequence>MFRPYHKSLPKVRFEDRIEQLHSYKIPLCKALHIREIIDNQFILVAFDIQVSNTEKKIKKETKLLKIHENEKIEEFYDFTANGYSVSKAIMIGQRYLVFINNETQLIVLDNKDFNSSVGKYDLIGCSNIKLIPLKKSYFMAISLKYQLFKFEYPTIRKPHRDFRLRLVKEMLCFDFQITTLKFLRFKQQECTIAKQSMIIEHKDQKDKQVCLLRANFKTKKVQKIRYILKGLKIYDIIKIRGSKYIYIAIVIGDGVKTIIVNIKKHSYYEVFWLNGATKLNLNGDQQELTNNNDMHPQNQDKIDIVLGHKQQNNESKREIKFVRYDLSDTQYDEGQTVQNALDFISGLAQFREDQKKPKQDRMTHKEDEIIQDLVDQFDYKMQIDNFSDNQVDETVNLDQFKPKFVSKKNRQKNLVNKKDNDILMNEVQLKPSKNVMLEYDQEVLEQSDKNYNLDSDNVSMSSQGIKFGRRTKTNKIRSSQD</sequence>
<organism evidence="2 3">
    <name type="scientific">Stylonychia lemnae</name>
    <name type="common">Ciliate</name>
    <dbReference type="NCBI Taxonomy" id="5949"/>
    <lineage>
        <taxon>Eukaryota</taxon>
        <taxon>Sar</taxon>
        <taxon>Alveolata</taxon>
        <taxon>Ciliophora</taxon>
        <taxon>Intramacronucleata</taxon>
        <taxon>Spirotrichea</taxon>
        <taxon>Stichotrichia</taxon>
        <taxon>Sporadotrichida</taxon>
        <taxon>Oxytrichidae</taxon>
        <taxon>Stylonychinae</taxon>
        <taxon>Stylonychia</taxon>
    </lineage>
</organism>
<gene>
    <name evidence="2" type="primary">Contig13182.g14061</name>
    <name evidence="2" type="ORF">STYLEM_5658</name>
</gene>
<dbReference type="AlphaFoldDB" id="A0A078A3E3"/>
<evidence type="ECO:0000313" key="2">
    <source>
        <dbReference type="EMBL" id="CDW76697.1"/>
    </source>
</evidence>
<dbReference type="InParanoid" id="A0A078A3E3"/>
<keyword evidence="3" id="KW-1185">Reference proteome</keyword>
<dbReference type="EMBL" id="CCKQ01005455">
    <property type="protein sequence ID" value="CDW76697.1"/>
    <property type="molecule type" value="Genomic_DNA"/>
</dbReference>
<evidence type="ECO:0000313" key="3">
    <source>
        <dbReference type="Proteomes" id="UP000039865"/>
    </source>
</evidence>
<evidence type="ECO:0000256" key="1">
    <source>
        <dbReference type="SAM" id="MobiDB-lite"/>
    </source>
</evidence>
<proteinExistence type="predicted"/>